<dbReference type="AlphaFoldDB" id="A0AAE5KPL2"/>
<name>A0AAE5KPL2_9MICC</name>
<sequence length="221" mass="24638">MTDEAIGVSSGTNRAMPEWTWQDYLNWGQEINQERMEADWKGLWDYAPPNAGASEETLARTEAQLGFRLPKSYRDFLKVADGWCCFYQDMTIFSTSDLLGGDLLKLGGVQLELEECIEAMASDGVIAADHFMIAAAQGSIDIVLMGRPGTPAEGTVSWVRGEVLGRYDDLLDYYLSMMEYNKLETADLRKDFGPKPDGVPHAVVSRLDSPPVLEEARRNDL</sequence>
<protein>
    <submittedName>
        <fullName evidence="2">SMI1/KNR4 family protein</fullName>
    </submittedName>
</protein>
<dbReference type="SMART" id="SM00860">
    <property type="entry name" value="SMI1_KNR4"/>
    <property type="match status" value="1"/>
</dbReference>
<dbReference type="EMBL" id="NCWU01000004">
    <property type="protein sequence ID" value="PAK85979.1"/>
    <property type="molecule type" value="Genomic_DNA"/>
</dbReference>
<dbReference type="InterPro" id="IPR018958">
    <property type="entry name" value="Knr4/Smi1-like_dom"/>
</dbReference>
<feature type="domain" description="Knr4/Smi1-like" evidence="1">
    <location>
        <begin position="52"/>
        <end position="173"/>
    </location>
</feature>
<reference evidence="2 3" key="1">
    <citation type="submission" date="2017-04" db="EMBL/GenBank/DDBJ databases">
        <title>Kefir bacterial isolates.</title>
        <authorList>
            <person name="Kim Y."/>
            <person name="Blasche S."/>
            <person name="Patil K.R."/>
        </authorList>
    </citation>
    <scope>NUCLEOTIDE SEQUENCE [LARGE SCALE GENOMIC DNA]</scope>
    <source>
        <strain evidence="2 3">OG2-1</strain>
    </source>
</reference>
<gene>
    <name evidence="2" type="ORF">B8W87_05335</name>
</gene>
<accession>A0AAE5KPL2</accession>
<dbReference type="RefSeq" id="WP_095343422.1">
    <property type="nucleotide sequence ID" value="NZ_NCWU01000004.1"/>
</dbReference>
<proteinExistence type="predicted"/>
<dbReference type="SUPFAM" id="SSF160631">
    <property type="entry name" value="SMI1/KNR4-like"/>
    <property type="match status" value="1"/>
</dbReference>
<dbReference type="Gene3D" id="3.40.1580.10">
    <property type="entry name" value="SMI1/KNR4-like"/>
    <property type="match status" value="1"/>
</dbReference>
<comment type="caution">
    <text evidence="2">The sequence shown here is derived from an EMBL/GenBank/DDBJ whole genome shotgun (WGS) entry which is preliminary data.</text>
</comment>
<dbReference type="Proteomes" id="UP000216195">
    <property type="component" value="Unassembled WGS sequence"/>
</dbReference>
<evidence type="ECO:0000313" key="2">
    <source>
        <dbReference type="EMBL" id="PAK85979.1"/>
    </source>
</evidence>
<dbReference type="InterPro" id="IPR037883">
    <property type="entry name" value="Knr4/Smi1-like_sf"/>
</dbReference>
<dbReference type="Pfam" id="PF09346">
    <property type="entry name" value="SMI1_KNR4"/>
    <property type="match status" value="1"/>
</dbReference>
<evidence type="ECO:0000313" key="3">
    <source>
        <dbReference type="Proteomes" id="UP000216195"/>
    </source>
</evidence>
<evidence type="ECO:0000259" key="1">
    <source>
        <dbReference type="SMART" id="SM00860"/>
    </source>
</evidence>
<organism evidence="2 3">
    <name type="scientific">Rothia dentocariosa</name>
    <dbReference type="NCBI Taxonomy" id="2047"/>
    <lineage>
        <taxon>Bacteria</taxon>
        <taxon>Bacillati</taxon>
        <taxon>Actinomycetota</taxon>
        <taxon>Actinomycetes</taxon>
        <taxon>Micrococcales</taxon>
        <taxon>Micrococcaceae</taxon>
        <taxon>Rothia</taxon>
    </lineage>
</organism>